<name>A0AAV5AQQ8_9AGAM</name>
<accession>A0AAV5AQQ8</accession>
<dbReference type="AlphaFoldDB" id="A0AAV5AQQ8"/>
<gene>
    <name evidence="2" type="ORF">Clacol_010121</name>
</gene>
<reference evidence="2" key="1">
    <citation type="submission" date="2021-10" db="EMBL/GenBank/DDBJ databases">
        <title>De novo Genome Assembly of Clathrus columnatus (Basidiomycota, Fungi) Using Illumina and Nanopore Sequence Data.</title>
        <authorList>
            <person name="Ogiso-Tanaka E."/>
            <person name="Itagaki H."/>
            <person name="Hosoya T."/>
            <person name="Hosaka K."/>
        </authorList>
    </citation>
    <scope>NUCLEOTIDE SEQUENCE</scope>
    <source>
        <strain evidence="2">MO-923</strain>
    </source>
</reference>
<protein>
    <submittedName>
        <fullName evidence="2">Uncharacterized protein</fullName>
    </submittedName>
</protein>
<organism evidence="2 3">
    <name type="scientific">Clathrus columnatus</name>
    <dbReference type="NCBI Taxonomy" id="1419009"/>
    <lineage>
        <taxon>Eukaryota</taxon>
        <taxon>Fungi</taxon>
        <taxon>Dikarya</taxon>
        <taxon>Basidiomycota</taxon>
        <taxon>Agaricomycotina</taxon>
        <taxon>Agaricomycetes</taxon>
        <taxon>Phallomycetidae</taxon>
        <taxon>Phallales</taxon>
        <taxon>Clathraceae</taxon>
        <taxon>Clathrus</taxon>
    </lineage>
</organism>
<proteinExistence type="predicted"/>
<evidence type="ECO:0000313" key="3">
    <source>
        <dbReference type="Proteomes" id="UP001050691"/>
    </source>
</evidence>
<evidence type="ECO:0000313" key="2">
    <source>
        <dbReference type="EMBL" id="GJJ15843.1"/>
    </source>
</evidence>
<dbReference type="Proteomes" id="UP001050691">
    <property type="component" value="Unassembled WGS sequence"/>
</dbReference>
<sequence length="166" mass="17402">MVSFKSLIVVATAALTVSGAAVSKRDLPGDVTKITNIILQLEADFNATNPQDPNGTTLKITQDLALFSSILDNAAIAEEGQPTLSEQQVKQSASALTQLFEDFADLINGIEAQLPKIKQISGLSEIVATGLSDSESVAADELKDPAVAALFEVLDGYDEVLGLLNA</sequence>
<comment type="caution">
    <text evidence="2">The sequence shown here is derived from an EMBL/GenBank/DDBJ whole genome shotgun (WGS) entry which is preliminary data.</text>
</comment>
<keyword evidence="1" id="KW-0732">Signal</keyword>
<feature type="chain" id="PRO_5043383126" evidence="1">
    <location>
        <begin position="20"/>
        <end position="166"/>
    </location>
</feature>
<evidence type="ECO:0000256" key="1">
    <source>
        <dbReference type="SAM" id="SignalP"/>
    </source>
</evidence>
<keyword evidence="3" id="KW-1185">Reference proteome</keyword>
<feature type="signal peptide" evidence="1">
    <location>
        <begin position="1"/>
        <end position="19"/>
    </location>
</feature>
<dbReference type="EMBL" id="BPWL01000011">
    <property type="protein sequence ID" value="GJJ15843.1"/>
    <property type="molecule type" value="Genomic_DNA"/>
</dbReference>